<dbReference type="EMBL" id="LGCM01000027">
    <property type="protein sequence ID" value="KPL85035.1"/>
    <property type="molecule type" value="Genomic_DNA"/>
</dbReference>
<dbReference type="Gene3D" id="3.40.50.300">
    <property type="entry name" value="P-loop containing nucleotide triphosphate hydrolases"/>
    <property type="match status" value="1"/>
</dbReference>
<dbReference type="AlphaFoldDB" id="A0A0P6Y7Z4"/>
<feature type="domain" description="ABC transporter" evidence="6">
    <location>
        <begin position="2"/>
        <end position="229"/>
    </location>
</feature>
<reference evidence="7 8" key="1">
    <citation type="submission" date="2015-07" db="EMBL/GenBank/DDBJ databases">
        <title>Genome sequence of Levilinea saccharolytica DSM 16555.</title>
        <authorList>
            <person name="Hemp J."/>
            <person name="Ward L.M."/>
            <person name="Pace L.A."/>
            <person name="Fischer W.W."/>
        </authorList>
    </citation>
    <scope>NUCLEOTIDE SEQUENCE [LARGE SCALE GENOMIC DNA]</scope>
    <source>
        <strain evidence="7 8">KIBI-1</strain>
    </source>
</reference>
<dbReference type="InterPro" id="IPR003593">
    <property type="entry name" value="AAA+_ATPase"/>
</dbReference>
<dbReference type="GO" id="GO:0005524">
    <property type="term" value="F:ATP binding"/>
    <property type="evidence" value="ECO:0007669"/>
    <property type="project" value="UniProtKB-KW"/>
</dbReference>
<keyword evidence="2" id="KW-0813">Transport</keyword>
<evidence type="ECO:0000313" key="8">
    <source>
        <dbReference type="Proteomes" id="UP000050501"/>
    </source>
</evidence>
<evidence type="ECO:0000313" key="7">
    <source>
        <dbReference type="EMBL" id="KPL85035.1"/>
    </source>
</evidence>
<dbReference type="GO" id="GO:0016887">
    <property type="term" value="F:ATP hydrolysis activity"/>
    <property type="evidence" value="ECO:0007669"/>
    <property type="project" value="InterPro"/>
</dbReference>
<dbReference type="InterPro" id="IPR017871">
    <property type="entry name" value="ABC_transporter-like_CS"/>
</dbReference>
<feature type="region of interest" description="Disordered" evidence="5">
    <location>
        <begin position="301"/>
        <end position="323"/>
    </location>
</feature>
<comment type="similarity">
    <text evidence="1">Belongs to the ABC transporter superfamily.</text>
</comment>
<keyword evidence="3" id="KW-0547">Nucleotide-binding</keyword>
<evidence type="ECO:0000256" key="4">
    <source>
        <dbReference type="ARBA" id="ARBA00022840"/>
    </source>
</evidence>
<evidence type="ECO:0000256" key="2">
    <source>
        <dbReference type="ARBA" id="ARBA00022448"/>
    </source>
</evidence>
<dbReference type="OrthoDB" id="9775135at2"/>
<keyword evidence="4" id="KW-0067">ATP-binding</keyword>
<organism evidence="7 8">
    <name type="scientific">Levilinea saccharolytica</name>
    <dbReference type="NCBI Taxonomy" id="229921"/>
    <lineage>
        <taxon>Bacteria</taxon>
        <taxon>Bacillati</taxon>
        <taxon>Chloroflexota</taxon>
        <taxon>Anaerolineae</taxon>
        <taxon>Anaerolineales</taxon>
        <taxon>Anaerolineaceae</taxon>
        <taxon>Levilinea</taxon>
    </lineage>
</organism>
<name>A0A0P6Y7Z4_9CHLR</name>
<dbReference type="RefSeq" id="WP_062418515.1">
    <property type="nucleotide sequence ID" value="NZ_DF967974.1"/>
</dbReference>
<accession>A0A0P6Y7Z4</accession>
<dbReference type="SUPFAM" id="SSF52540">
    <property type="entry name" value="P-loop containing nucleoside triphosphate hydrolases"/>
    <property type="match status" value="1"/>
</dbReference>
<dbReference type="STRING" id="229921.ADN01_06580"/>
<dbReference type="Pfam" id="PF00005">
    <property type="entry name" value="ABC_tran"/>
    <property type="match status" value="1"/>
</dbReference>
<sequence>MIRVSNLTKDYGSRRAISDLTFNIEKGEIVAFLGPNGAGKTTTMRILSGYMPPSQGIVEVNGFDIIEQSLEVRRLVGYLPETVPLYPDLSVFEYLKFMADLRKIKQAEDRVDEVIEMVRLGDRSNSYIGNLSKGMRQRVGLAQALLHKPEVLILDEPTIGLDPAQIIEVRNLIREVGREHTVLLSTHILPEAQQVCSRVLIINKGKIVAEDTTENLQNRLTGSVRFRIRLRGDASAAAQKIGQIHGVLHAQAADTDLVEFESAPGQDVRAEAARVIVQSGLDLLELQPASLSLEDIFLQLTQEEEPAPTPELGQPEPAPEMEA</sequence>
<proteinExistence type="inferred from homology"/>
<dbReference type="PROSITE" id="PS50893">
    <property type="entry name" value="ABC_TRANSPORTER_2"/>
    <property type="match status" value="1"/>
</dbReference>
<dbReference type="PROSITE" id="PS00211">
    <property type="entry name" value="ABC_TRANSPORTER_1"/>
    <property type="match status" value="1"/>
</dbReference>
<evidence type="ECO:0000256" key="3">
    <source>
        <dbReference type="ARBA" id="ARBA00022741"/>
    </source>
</evidence>
<comment type="caution">
    <text evidence="7">The sequence shown here is derived from an EMBL/GenBank/DDBJ whole genome shotgun (WGS) entry which is preliminary data.</text>
</comment>
<dbReference type="SMART" id="SM00382">
    <property type="entry name" value="AAA"/>
    <property type="match status" value="1"/>
</dbReference>
<keyword evidence="8" id="KW-1185">Reference proteome</keyword>
<dbReference type="PANTHER" id="PTHR43335:SF4">
    <property type="entry name" value="ABC TRANSPORTER, ATP-BINDING PROTEIN"/>
    <property type="match status" value="1"/>
</dbReference>
<dbReference type="InterPro" id="IPR027417">
    <property type="entry name" value="P-loop_NTPase"/>
</dbReference>
<evidence type="ECO:0000256" key="1">
    <source>
        <dbReference type="ARBA" id="ARBA00005417"/>
    </source>
</evidence>
<dbReference type="PATRIC" id="fig|229921.5.peg.2204"/>
<evidence type="ECO:0000256" key="5">
    <source>
        <dbReference type="SAM" id="MobiDB-lite"/>
    </source>
</evidence>
<dbReference type="CDD" id="cd03230">
    <property type="entry name" value="ABC_DR_subfamily_A"/>
    <property type="match status" value="1"/>
</dbReference>
<dbReference type="InterPro" id="IPR003439">
    <property type="entry name" value="ABC_transporter-like_ATP-bd"/>
</dbReference>
<dbReference type="Proteomes" id="UP000050501">
    <property type="component" value="Unassembled WGS sequence"/>
</dbReference>
<evidence type="ECO:0000259" key="6">
    <source>
        <dbReference type="PROSITE" id="PS50893"/>
    </source>
</evidence>
<dbReference type="PANTHER" id="PTHR43335">
    <property type="entry name" value="ABC TRANSPORTER, ATP-BINDING PROTEIN"/>
    <property type="match status" value="1"/>
</dbReference>
<gene>
    <name evidence="7" type="ORF">ADN01_06580</name>
</gene>
<protein>
    <submittedName>
        <fullName evidence="7">MFS transporter</fullName>
    </submittedName>
</protein>